<dbReference type="AlphaFoldDB" id="A0A212F2D4"/>
<sequence length="92" mass="10578">MIGEFVGKKRHLQSPKITEVLPNINKSDKRFKSTLKSSLVLKLIEQYRLLEMAWRGTRGTGSRMSRSSGGSRPARQLARLEFSRREHVILLL</sequence>
<comment type="caution">
    <text evidence="1">The sequence shown here is derived from an EMBL/GenBank/DDBJ whole genome shotgun (WGS) entry which is preliminary data.</text>
</comment>
<organism evidence="1 2">
    <name type="scientific">Danaus plexippus plexippus</name>
    <dbReference type="NCBI Taxonomy" id="278856"/>
    <lineage>
        <taxon>Eukaryota</taxon>
        <taxon>Metazoa</taxon>
        <taxon>Ecdysozoa</taxon>
        <taxon>Arthropoda</taxon>
        <taxon>Hexapoda</taxon>
        <taxon>Insecta</taxon>
        <taxon>Pterygota</taxon>
        <taxon>Neoptera</taxon>
        <taxon>Endopterygota</taxon>
        <taxon>Lepidoptera</taxon>
        <taxon>Glossata</taxon>
        <taxon>Ditrysia</taxon>
        <taxon>Papilionoidea</taxon>
        <taxon>Nymphalidae</taxon>
        <taxon>Danainae</taxon>
        <taxon>Danaini</taxon>
        <taxon>Danaina</taxon>
        <taxon>Danaus</taxon>
        <taxon>Danaus</taxon>
    </lineage>
</organism>
<evidence type="ECO:0000313" key="2">
    <source>
        <dbReference type="Proteomes" id="UP000007151"/>
    </source>
</evidence>
<name>A0A212F2D4_DANPL</name>
<reference evidence="1 2" key="1">
    <citation type="journal article" date="2011" name="Cell">
        <title>The monarch butterfly genome yields insights into long-distance migration.</title>
        <authorList>
            <person name="Zhan S."/>
            <person name="Merlin C."/>
            <person name="Boore J.L."/>
            <person name="Reppert S.M."/>
        </authorList>
    </citation>
    <scope>NUCLEOTIDE SEQUENCE [LARGE SCALE GENOMIC DNA]</scope>
    <source>
        <strain evidence="1">F-2</strain>
    </source>
</reference>
<accession>A0A212F2D4</accession>
<dbReference type="EMBL" id="AGBW02010758">
    <property type="protein sequence ID" value="OWR47889.1"/>
    <property type="molecule type" value="Genomic_DNA"/>
</dbReference>
<dbReference type="Proteomes" id="UP000007151">
    <property type="component" value="Unassembled WGS sequence"/>
</dbReference>
<keyword evidence="2" id="KW-1185">Reference proteome</keyword>
<dbReference type="InParanoid" id="A0A212F2D4"/>
<gene>
    <name evidence="1" type="ORF">KGM_214498</name>
</gene>
<evidence type="ECO:0000313" key="1">
    <source>
        <dbReference type="EMBL" id="OWR47889.1"/>
    </source>
</evidence>
<protein>
    <submittedName>
        <fullName evidence="1">Uncharacterized protein</fullName>
    </submittedName>
</protein>
<proteinExistence type="predicted"/>
<dbReference type="KEGG" id="dpl:KGM_214498"/>